<comment type="caution">
    <text evidence="2">The sequence shown here is derived from an EMBL/GenBank/DDBJ whole genome shotgun (WGS) entry which is preliminary data.</text>
</comment>
<dbReference type="EMBL" id="JPDN02000020">
    <property type="protein sequence ID" value="PON25110.1"/>
    <property type="molecule type" value="Genomic_DNA"/>
</dbReference>
<keyword evidence="3" id="KW-1185">Reference proteome</keyword>
<dbReference type="RefSeq" id="XP_018664064.1">
    <property type="nucleotide sequence ID" value="XM_018802557.1"/>
</dbReference>
<evidence type="ECO:0000256" key="1">
    <source>
        <dbReference type="SAM" id="MobiDB-lite"/>
    </source>
</evidence>
<reference evidence="2 3" key="1">
    <citation type="journal article" date="2016" name="Genome Announc.">
        <title>Draft Whole-Genome Sequence of Trichoderma gamsii T6085, a Promising Biocontrol Agent of Fusarium Head Blight on Wheat.</title>
        <authorList>
            <person name="Baroncelli R."/>
            <person name="Zapparata A."/>
            <person name="Piaggeschi G."/>
            <person name="Sarrocco S."/>
            <person name="Vannacci G."/>
        </authorList>
    </citation>
    <scope>NUCLEOTIDE SEQUENCE [LARGE SCALE GENOMIC DNA]</scope>
    <source>
        <strain evidence="2 3">T6085</strain>
    </source>
</reference>
<dbReference type="Proteomes" id="UP000054821">
    <property type="component" value="Unassembled WGS sequence"/>
</dbReference>
<protein>
    <recommendedName>
        <fullName evidence="4">Fungal specific transcription factor</fullName>
    </recommendedName>
</protein>
<organism evidence="2 3">
    <name type="scientific">Trichoderma gamsii</name>
    <dbReference type="NCBI Taxonomy" id="398673"/>
    <lineage>
        <taxon>Eukaryota</taxon>
        <taxon>Fungi</taxon>
        <taxon>Dikarya</taxon>
        <taxon>Ascomycota</taxon>
        <taxon>Pezizomycotina</taxon>
        <taxon>Sordariomycetes</taxon>
        <taxon>Hypocreomycetidae</taxon>
        <taxon>Hypocreales</taxon>
        <taxon>Hypocreaceae</taxon>
        <taxon>Trichoderma</taxon>
    </lineage>
</organism>
<dbReference type="GeneID" id="29982640"/>
<feature type="compositionally biased region" description="Low complexity" evidence="1">
    <location>
        <begin position="29"/>
        <end position="57"/>
    </location>
</feature>
<feature type="region of interest" description="Disordered" evidence="1">
    <location>
        <begin position="1"/>
        <end position="57"/>
    </location>
</feature>
<dbReference type="AlphaFoldDB" id="A0A2P4ZLF6"/>
<name>A0A2P4ZLF6_9HYPO</name>
<accession>A0A2P4ZLF6</accession>
<sequence>MASSGLKASIWASASSRPSDSYRFDSRSRSVPPVSASTTTTTVPSSTSTVTTSATANSSLSPAQAFQRFHQTCQRLRWTAIDLENSYHRAHSPEHSGFSASDAEVNFKIDFHEFYMRIEQALVLVLLVYGVTVPRGFGGPRGQATHSYHHNVLLAFGEGDNPLRSALGIGDVNSALWKAKELRNRWKDAAEGETTPLGMYDLSWIIGRIIEGLGVAYKMAAERVEEIKLEANGSAGNGMDGHNGADGDSAWTWMMADPMDLEP</sequence>
<evidence type="ECO:0000313" key="3">
    <source>
        <dbReference type="Proteomes" id="UP000054821"/>
    </source>
</evidence>
<evidence type="ECO:0000313" key="2">
    <source>
        <dbReference type="EMBL" id="PON25110.1"/>
    </source>
</evidence>
<proteinExistence type="predicted"/>
<gene>
    <name evidence="2" type="ORF">TGAM01_v206191</name>
</gene>
<dbReference type="STRING" id="398673.A0A2P4ZLF6"/>
<evidence type="ECO:0008006" key="4">
    <source>
        <dbReference type="Google" id="ProtNLM"/>
    </source>
</evidence>